<dbReference type="InParanoid" id="A0A4R2PGV0"/>
<name>A0A4R2PGV0_RHOSA</name>
<feature type="chain" id="PRO_5020240513" evidence="2">
    <location>
        <begin position="28"/>
        <end position="209"/>
    </location>
</feature>
<dbReference type="Pfam" id="PF11845">
    <property type="entry name" value="Tll0287-like"/>
    <property type="match status" value="1"/>
</dbReference>
<keyword evidence="5" id="KW-1185">Reference proteome</keyword>
<protein>
    <submittedName>
        <fullName evidence="4">Uncharacterized protein DUF3365</fullName>
    </submittedName>
</protein>
<proteinExistence type="predicted"/>
<evidence type="ECO:0000313" key="5">
    <source>
        <dbReference type="Proteomes" id="UP000295399"/>
    </source>
</evidence>
<comment type="caution">
    <text evidence="4">The sequence shown here is derived from an EMBL/GenBank/DDBJ whole genome shotgun (WGS) entry which is preliminary data.</text>
</comment>
<dbReference type="InterPro" id="IPR021796">
    <property type="entry name" value="Tll0287-like_dom"/>
</dbReference>
<dbReference type="OrthoDB" id="9797588at2"/>
<dbReference type="Proteomes" id="UP000295399">
    <property type="component" value="Unassembled WGS sequence"/>
</dbReference>
<feature type="region of interest" description="Disordered" evidence="1">
    <location>
        <begin position="93"/>
        <end position="112"/>
    </location>
</feature>
<feature type="domain" description="Tll0287-like" evidence="3">
    <location>
        <begin position="59"/>
        <end position="204"/>
    </location>
</feature>
<accession>A0A4R2PGV0</accession>
<organism evidence="4 5">
    <name type="scientific">Rhodothalassium salexigens DSM 2132</name>
    <dbReference type="NCBI Taxonomy" id="1188247"/>
    <lineage>
        <taxon>Bacteria</taxon>
        <taxon>Pseudomonadati</taxon>
        <taxon>Pseudomonadota</taxon>
        <taxon>Alphaproteobacteria</taxon>
        <taxon>Rhodothalassiales</taxon>
        <taxon>Rhodothalassiaceae</taxon>
        <taxon>Rhodothalassium</taxon>
    </lineage>
</organism>
<sequence>MPGPTPCLRLLGAALSLAAALPCAAHAATDEAEPAAAAADTAALEARARTAIKTLGGQLVQELKAAIEAEGPVHAIDVCHTIAPRIADETSARQNLSVGRTSHKVRNPNNLPDEWETEVLDAFLAAAEAGTPIATLEKAAVVDGDDGRHFRYMKGIPTKPLCLNCHGADLTPEVQAAIDETYPQDRATGFAVGDLRGAFTVSIPLDAED</sequence>
<reference evidence="4 5" key="1">
    <citation type="submission" date="2019-03" db="EMBL/GenBank/DDBJ databases">
        <title>Genomic Encyclopedia of Type Strains, Phase IV (KMG-IV): sequencing the most valuable type-strain genomes for metagenomic binning, comparative biology and taxonomic classification.</title>
        <authorList>
            <person name="Goeker M."/>
        </authorList>
    </citation>
    <scope>NUCLEOTIDE SEQUENCE [LARGE SCALE GENOMIC DNA]</scope>
    <source>
        <strain evidence="4 5">DSM 2132</strain>
    </source>
</reference>
<dbReference type="EMBL" id="SLXO01000005">
    <property type="protein sequence ID" value="TCP34457.1"/>
    <property type="molecule type" value="Genomic_DNA"/>
</dbReference>
<evidence type="ECO:0000313" key="4">
    <source>
        <dbReference type="EMBL" id="TCP34457.1"/>
    </source>
</evidence>
<evidence type="ECO:0000256" key="1">
    <source>
        <dbReference type="SAM" id="MobiDB-lite"/>
    </source>
</evidence>
<keyword evidence="2" id="KW-0732">Signal</keyword>
<evidence type="ECO:0000259" key="3">
    <source>
        <dbReference type="Pfam" id="PF11845"/>
    </source>
</evidence>
<feature type="signal peptide" evidence="2">
    <location>
        <begin position="1"/>
        <end position="27"/>
    </location>
</feature>
<gene>
    <name evidence="4" type="ORF">EV659_10583</name>
</gene>
<dbReference type="RefSeq" id="WP_132708391.1">
    <property type="nucleotide sequence ID" value="NZ_JACIGF010000005.1"/>
</dbReference>
<dbReference type="AlphaFoldDB" id="A0A4R2PGV0"/>
<evidence type="ECO:0000256" key="2">
    <source>
        <dbReference type="SAM" id="SignalP"/>
    </source>
</evidence>